<dbReference type="RefSeq" id="WP_069214134.1">
    <property type="nucleotide sequence ID" value="NZ_CP016378.1"/>
</dbReference>
<dbReference type="eggNOG" id="ENOG50334TA">
    <property type="taxonomic scope" value="Bacteria"/>
</dbReference>
<accession>A0A1V3TXQ7</accession>
<proteinExistence type="predicted"/>
<organism evidence="1 2">
    <name type="scientific">Elizabethkingia meningoseptica</name>
    <name type="common">Chryseobacterium meningosepticum</name>
    <dbReference type="NCBI Taxonomy" id="238"/>
    <lineage>
        <taxon>Bacteria</taxon>
        <taxon>Pseudomonadati</taxon>
        <taxon>Bacteroidota</taxon>
        <taxon>Flavobacteriia</taxon>
        <taxon>Flavobacteriales</taxon>
        <taxon>Weeksellaceae</taxon>
        <taxon>Elizabethkingia</taxon>
    </lineage>
</organism>
<evidence type="ECO:0000313" key="2">
    <source>
        <dbReference type="Proteomes" id="UP000188947"/>
    </source>
</evidence>
<name>A0A1V3TXQ7_ELIME</name>
<reference evidence="1 2" key="1">
    <citation type="submission" date="2016-11" db="EMBL/GenBank/DDBJ databases">
        <title>Genome sequence and comparative genomic analysis of clinical strain Elizabethkingia meningoseptica 61421 PRCM.</title>
        <authorList>
            <person name="Wang M."/>
            <person name="Hu S."/>
            <person name="Cao L."/>
            <person name="Jiang T."/>
            <person name="Zhou Y."/>
            <person name="Ming D."/>
        </authorList>
    </citation>
    <scope>NUCLEOTIDE SEQUENCE [LARGE SCALE GENOMIC DNA]</scope>
    <source>
        <strain evidence="1 2">61421 PRCM</strain>
    </source>
</reference>
<comment type="caution">
    <text evidence="1">The sequence shown here is derived from an EMBL/GenBank/DDBJ whole genome shotgun (WGS) entry which is preliminary data.</text>
</comment>
<evidence type="ECO:0000313" key="1">
    <source>
        <dbReference type="EMBL" id="OOH94185.1"/>
    </source>
</evidence>
<protein>
    <submittedName>
        <fullName evidence="1">Uncharacterized protein</fullName>
    </submittedName>
</protein>
<sequence>MGIQEFISLTEVITGDGSLTEQQKEEKLVQMADLHRFIKSYNSAINLAECQFQGKINVITEEGKKKGILFYDLKGLQNDKSYRQLIAEAKRNHGRLKELWLVFVRERDSIQPDPAERFIREQNIAYFFDRLFLFDFLQSEIHLLN</sequence>
<dbReference type="Proteomes" id="UP000188947">
    <property type="component" value="Unassembled WGS sequence"/>
</dbReference>
<dbReference type="EMBL" id="MPOG01000014">
    <property type="protein sequence ID" value="OOH94185.1"/>
    <property type="molecule type" value="Genomic_DNA"/>
</dbReference>
<dbReference type="AlphaFoldDB" id="A0A1V3TXQ7"/>
<dbReference type="STRING" id="238.BBD35_11865"/>
<dbReference type="OrthoDB" id="1451807at2"/>
<gene>
    <name evidence="1" type="ORF">BMF97_12545</name>
</gene>
<keyword evidence="2" id="KW-1185">Reference proteome</keyword>